<comment type="caution">
    <text evidence="1">The sequence shown here is derived from an EMBL/GenBank/DDBJ whole genome shotgun (WGS) entry which is preliminary data.</text>
</comment>
<dbReference type="EMBL" id="CAJQZP010001233">
    <property type="protein sequence ID" value="CAG5032645.1"/>
    <property type="molecule type" value="Genomic_DNA"/>
</dbReference>
<organism evidence="1 2">
    <name type="scientific">Parnassius apollo</name>
    <name type="common">Apollo butterfly</name>
    <name type="synonym">Papilio apollo</name>
    <dbReference type="NCBI Taxonomy" id="110799"/>
    <lineage>
        <taxon>Eukaryota</taxon>
        <taxon>Metazoa</taxon>
        <taxon>Ecdysozoa</taxon>
        <taxon>Arthropoda</taxon>
        <taxon>Hexapoda</taxon>
        <taxon>Insecta</taxon>
        <taxon>Pterygota</taxon>
        <taxon>Neoptera</taxon>
        <taxon>Endopterygota</taxon>
        <taxon>Lepidoptera</taxon>
        <taxon>Glossata</taxon>
        <taxon>Ditrysia</taxon>
        <taxon>Papilionoidea</taxon>
        <taxon>Papilionidae</taxon>
        <taxon>Parnassiinae</taxon>
        <taxon>Parnassini</taxon>
        <taxon>Parnassius</taxon>
        <taxon>Parnassius</taxon>
    </lineage>
</organism>
<gene>
    <name evidence="1" type="ORF">PAPOLLO_LOCUS19943</name>
</gene>
<reference evidence="1" key="1">
    <citation type="submission" date="2021-04" db="EMBL/GenBank/DDBJ databases">
        <authorList>
            <person name="Tunstrom K."/>
        </authorList>
    </citation>
    <scope>NUCLEOTIDE SEQUENCE</scope>
</reference>
<dbReference type="Proteomes" id="UP000691718">
    <property type="component" value="Unassembled WGS sequence"/>
</dbReference>
<name>A0A8S3XRH4_PARAO</name>
<dbReference type="AlphaFoldDB" id="A0A8S3XRH4"/>
<sequence>MTHYVPLIPEEKATCNDVRPLLREVFRGLHPQPVLAEQLQCEQNLNDNKVVNVQVDQWIQQHELESEEMKNREEQLQREYAKRLALESPTDELPSEVASCDSEWKERLGIIRKRLRLVNISKCEVRLAFQPPSRSELQLELLGNRGMTVTSGSTLKLRVHFKPRDVRAINDELLVRVSLGSAVSVPITCYMQPPMLDVIVPSAHTLFSAWGPAAVVHSADALDLGARLLGDVHRVPLQMHCNVDHACFYVMSEEAWCSFTVDEVAIRTGVVVVGAFSIRPALWCGTRDGLAVCRAPSAGLRTAALRILSSTAILRPLNLVADAITFSSEHVSLQNQQRSIDTDTEATNAIRVEPLRGDVAPRSSIAVHVCVPQAGARCGTRRAVLMLILTNVPRESLSPEYEDMIISTETIEEDELPGLSRTGVGKRRVASIVHGHVRIGLEPHRDAAAAELVRRAVARRRVLCTAAAL</sequence>
<proteinExistence type="predicted"/>
<accession>A0A8S3XRH4</accession>
<evidence type="ECO:0000313" key="1">
    <source>
        <dbReference type="EMBL" id="CAG5032645.1"/>
    </source>
</evidence>
<protein>
    <submittedName>
        <fullName evidence="1">(apollo) hypothetical protein</fullName>
    </submittedName>
</protein>
<keyword evidence="2" id="KW-1185">Reference proteome</keyword>
<dbReference type="OrthoDB" id="2115465at2759"/>
<evidence type="ECO:0000313" key="2">
    <source>
        <dbReference type="Proteomes" id="UP000691718"/>
    </source>
</evidence>